<evidence type="ECO:0000256" key="5">
    <source>
        <dbReference type="ARBA" id="ARBA00022792"/>
    </source>
</evidence>
<protein>
    <submittedName>
        <fullName evidence="9">Cytochrome c oxidase subunit 6C-2</fullName>
    </submittedName>
</protein>
<dbReference type="EMBL" id="LNIX01000001">
    <property type="protein sequence ID" value="OXA61696.1"/>
    <property type="molecule type" value="Genomic_DNA"/>
</dbReference>
<evidence type="ECO:0000313" key="10">
    <source>
        <dbReference type="Proteomes" id="UP000198287"/>
    </source>
</evidence>
<comment type="similarity">
    <text evidence="3">Belongs to the cytochrome c oxidase subunit 6c family.</text>
</comment>
<evidence type="ECO:0000256" key="2">
    <source>
        <dbReference type="ARBA" id="ARBA00004673"/>
    </source>
</evidence>
<evidence type="ECO:0000256" key="8">
    <source>
        <dbReference type="ARBA" id="ARBA00023136"/>
    </source>
</evidence>
<evidence type="ECO:0000256" key="3">
    <source>
        <dbReference type="ARBA" id="ARBA00007204"/>
    </source>
</evidence>
<dbReference type="Pfam" id="PF02937">
    <property type="entry name" value="COX6C"/>
    <property type="match status" value="1"/>
</dbReference>
<keyword evidence="4" id="KW-0812">Transmembrane</keyword>
<accession>A0A226EYI9</accession>
<comment type="subcellular location">
    <subcellularLocation>
        <location evidence="1">Mitochondrion inner membrane</location>
        <topology evidence="1">Single-pass membrane protein</topology>
    </subcellularLocation>
</comment>
<evidence type="ECO:0000256" key="6">
    <source>
        <dbReference type="ARBA" id="ARBA00022989"/>
    </source>
</evidence>
<reference evidence="9 10" key="1">
    <citation type="submission" date="2015-12" db="EMBL/GenBank/DDBJ databases">
        <title>The genome of Folsomia candida.</title>
        <authorList>
            <person name="Faddeeva A."/>
            <person name="Derks M.F."/>
            <person name="Anvar Y."/>
            <person name="Smit S."/>
            <person name="Van Straalen N."/>
            <person name="Roelofs D."/>
        </authorList>
    </citation>
    <scope>NUCLEOTIDE SEQUENCE [LARGE SCALE GENOMIC DNA]</scope>
    <source>
        <strain evidence="9 10">VU population</strain>
        <tissue evidence="9">Whole body</tissue>
    </source>
</reference>
<dbReference type="PANTHER" id="PTHR48416">
    <property type="entry name" value="CYTOCHROME C OXIDASE SUBUNIT 6C"/>
    <property type="match status" value="1"/>
</dbReference>
<evidence type="ECO:0000256" key="1">
    <source>
        <dbReference type="ARBA" id="ARBA00004434"/>
    </source>
</evidence>
<evidence type="ECO:0000256" key="7">
    <source>
        <dbReference type="ARBA" id="ARBA00023128"/>
    </source>
</evidence>
<dbReference type="Proteomes" id="UP000198287">
    <property type="component" value="Unassembled WGS sequence"/>
</dbReference>
<keyword evidence="6" id="KW-1133">Transmembrane helix</keyword>
<dbReference type="InterPro" id="IPR034884">
    <property type="entry name" value="Cytochrome_c_oxidase_VIc/VIIs"/>
</dbReference>
<evidence type="ECO:0000256" key="4">
    <source>
        <dbReference type="ARBA" id="ARBA00022692"/>
    </source>
</evidence>
<organism evidence="9 10">
    <name type="scientific">Folsomia candida</name>
    <name type="common">Springtail</name>
    <dbReference type="NCBI Taxonomy" id="158441"/>
    <lineage>
        <taxon>Eukaryota</taxon>
        <taxon>Metazoa</taxon>
        <taxon>Ecdysozoa</taxon>
        <taxon>Arthropoda</taxon>
        <taxon>Hexapoda</taxon>
        <taxon>Collembola</taxon>
        <taxon>Entomobryomorpha</taxon>
        <taxon>Isotomoidea</taxon>
        <taxon>Isotomidae</taxon>
        <taxon>Proisotominae</taxon>
        <taxon>Folsomia</taxon>
    </lineage>
</organism>
<dbReference type="InterPro" id="IPR037169">
    <property type="entry name" value="Cytochrome_c_oxidase_VIc_sf"/>
</dbReference>
<name>A0A226EYI9_FOLCA</name>
<gene>
    <name evidence="9" type="ORF">Fcan01_02939</name>
</gene>
<dbReference type="InterPro" id="IPR051389">
    <property type="entry name" value="Cytochrome_c_oxidase_VIc"/>
</dbReference>
<dbReference type="AlphaFoldDB" id="A0A226EYI9"/>
<dbReference type="GO" id="GO:0005743">
    <property type="term" value="C:mitochondrial inner membrane"/>
    <property type="evidence" value="ECO:0007669"/>
    <property type="project" value="UniProtKB-SubCell"/>
</dbReference>
<comment type="caution">
    <text evidence="9">The sequence shown here is derived from an EMBL/GenBank/DDBJ whole genome shotgun (WGS) entry which is preliminary data.</text>
</comment>
<dbReference type="CDD" id="cd22901">
    <property type="entry name" value="CcO_VIc"/>
    <property type="match status" value="1"/>
</dbReference>
<proteinExistence type="inferred from homology"/>
<keyword evidence="10" id="KW-1185">Reference proteome</keyword>
<sequence>MAVPQMRGFVVSRFKRDMVITTVISIAAMVAWRVGVVQPHKQRYADFYKTYDAMADFERMKKAGVFQGCGPVALEGGLAGCRRAHEFSSLPRSSSSSNQVKLFLCSLLCYKLYKQTLQMAAVPFFPSSCIKKCNNIMHQSPHGFGKSVILVADYLLRLLATLSSLPALQFPSDSEGIADFAIPKNNPPQQWGLVWGWSRW</sequence>
<dbReference type="PANTHER" id="PTHR48416:SF1">
    <property type="entry name" value="CYTOCHROME C OXIDASE SUBUNIT 6C"/>
    <property type="match status" value="1"/>
</dbReference>
<dbReference type="SUPFAM" id="SSF81415">
    <property type="entry name" value="Mitochondrial cytochrome c oxidase subunit VIc"/>
    <property type="match status" value="1"/>
</dbReference>
<dbReference type="Gene3D" id="4.10.93.10">
    <property type="entry name" value="Mitochondrial cytochrome c oxidase subunit VIc/VIIs"/>
    <property type="match status" value="1"/>
</dbReference>
<dbReference type="STRING" id="158441.A0A226EYI9"/>
<evidence type="ECO:0000313" key="9">
    <source>
        <dbReference type="EMBL" id="OXA61696.1"/>
    </source>
</evidence>
<keyword evidence="7" id="KW-0496">Mitochondrion</keyword>
<comment type="pathway">
    <text evidence="2">Energy metabolism; oxidative phosphorylation.</text>
</comment>
<keyword evidence="5" id="KW-0999">Mitochondrion inner membrane</keyword>
<keyword evidence="8" id="KW-0472">Membrane</keyword>